<feature type="transmembrane region" description="Helical" evidence="1">
    <location>
        <begin position="195"/>
        <end position="218"/>
    </location>
</feature>
<dbReference type="EMBL" id="AJWJ01000785">
    <property type="protein sequence ID" value="KAF2068972.1"/>
    <property type="molecule type" value="Genomic_DNA"/>
</dbReference>
<dbReference type="Proteomes" id="UP000695562">
    <property type="component" value="Unassembled WGS sequence"/>
</dbReference>
<keyword evidence="3" id="KW-1185">Reference proteome</keyword>
<proteinExistence type="predicted"/>
<keyword evidence="1" id="KW-0812">Transmembrane</keyword>
<keyword evidence="1" id="KW-1133">Transmembrane helix</keyword>
<reference evidence="2" key="1">
    <citation type="submission" date="2020-01" db="EMBL/GenBank/DDBJ databases">
        <title>Development of genomics and gene disruption for Polysphondylium violaceum indicates a role for the polyketide synthase stlB in stalk morphogenesis.</title>
        <authorList>
            <person name="Narita B."/>
            <person name="Kawabe Y."/>
            <person name="Kin K."/>
            <person name="Saito T."/>
            <person name="Gibbs R."/>
            <person name="Kuspa A."/>
            <person name="Muzny D."/>
            <person name="Queller D."/>
            <person name="Richards S."/>
            <person name="Strassman J."/>
            <person name="Sucgang R."/>
            <person name="Worley K."/>
            <person name="Schaap P."/>
        </authorList>
    </citation>
    <scope>NUCLEOTIDE SEQUENCE</scope>
    <source>
        <strain evidence="2">QSvi11</strain>
    </source>
</reference>
<dbReference type="OrthoDB" id="16305at2759"/>
<evidence type="ECO:0000313" key="3">
    <source>
        <dbReference type="Proteomes" id="UP000695562"/>
    </source>
</evidence>
<name>A0A8J4V0A6_9MYCE</name>
<evidence type="ECO:0008006" key="4">
    <source>
        <dbReference type="Google" id="ProtNLM"/>
    </source>
</evidence>
<sequence length="238" mass="27404">MAHHNHHHHHHHKRHSCSNCCIGLNTIFFFITLIAGAIVTAVVFAPSVEYKANWQKINATMMTTTLNPSCPEQCTESTNQIQFPYYFYDNGKDFPYEYDANSKSPNSNGSGRNSTEPTSKCNQNIQQCWNGTIYFSYFVNTTFTNQSSLYVYGKWENAYDFTQYINTTTFDCWMDIHNSSRISILPIPRYSPGAAIAMGVLFSFSLLCLILIIILISIRCFCKHNNHDYQPVPTYHYH</sequence>
<feature type="transmembrane region" description="Helical" evidence="1">
    <location>
        <begin position="21"/>
        <end position="45"/>
    </location>
</feature>
<accession>A0A8J4V0A6</accession>
<protein>
    <recommendedName>
        <fullName evidence="4">Transmembrane protein</fullName>
    </recommendedName>
</protein>
<dbReference type="AlphaFoldDB" id="A0A8J4V0A6"/>
<comment type="caution">
    <text evidence="2">The sequence shown here is derived from an EMBL/GenBank/DDBJ whole genome shotgun (WGS) entry which is preliminary data.</text>
</comment>
<gene>
    <name evidence="2" type="ORF">CYY_009712</name>
</gene>
<organism evidence="2 3">
    <name type="scientific">Polysphondylium violaceum</name>
    <dbReference type="NCBI Taxonomy" id="133409"/>
    <lineage>
        <taxon>Eukaryota</taxon>
        <taxon>Amoebozoa</taxon>
        <taxon>Evosea</taxon>
        <taxon>Eumycetozoa</taxon>
        <taxon>Dictyostelia</taxon>
        <taxon>Dictyosteliales</taxon>
        <taxon>Dictyosteliaceae</taxon>
        <taxon>Polysphondylium</taxon>
    </lineage>
</organism>
<evidence type="ECO:0000313" key="2">
    <source>
        <dbReference type="EMBL" id="KAF2068972.1"/>
    </source>
</evidence>
<evidence type="ECO:0000256" key="1">
    <source>
        <dbReference type="SAM" id="Phobius"/>
    </source>
</evidence>
<keyword evidence="1" id="KW-0472">Membrane</keyword>